<keyword evidence="4" id="KW-1185">Reference proteome</keyword>
<protein>
    <submittedName>
        <fullName evidence="3">Mandelate racemase/muconate lactonizing enzyme family protein</fullName>
    </submittedName>
</protein>
<dbReference type="SUPFAM" id="SSF54826">
    <property type="entry name" value="Enolase N-terminal domain-like"/>
    <property type="match status" value="1"/>
</dbReference>
<organism evidence="3 4">
    <name type="scientific">Alterisphingorhabdus coralli</name>
    <dbReference type="NCBI Taxonomy" id="3071408"/>
    <lineage>
        <taxon>Bacteria</taxon>
        <taxon>Pseudomonadati</taxon>
        <taxon>Pseudomonadota</taxon>
        <taxon>Alphaproteobacteria</taxon>
        <taxon>Sphingomonadales</taxon>
        <taxon>Sphingomonadaceae</taxon>
        <taxon>Alterisphingorhabdus (ex Yan et al. 2024)</taxon>
    </lineage>
</organism>
<evidence type="ECO:0000259" key="2">
    <source>
        <dbReference type="SMART" id="SM00922"/>
    </source>
</evidence>
<keyword evidence="1" id="KW-0456">Lyase</keyword>
<dbReference type="SFLD" id="SFLDS00001">
    <property type="entry name" value="Enolase"/>
    <property type="match status" value="1"/>
</dbReference>
<dbReference type="InterPro" id="IPR013342">
    <property type="entry name" value="Mandelate_racemase_C"/>
</dbReference>
<dbReference type="InterPro" id="IPR029065">
    <property type="entry name" value="Enolase_C-like"/>
</dbReference>
<dbReference type="Pfam" id="PF02746">
    <property type="entry name" value="MR_MLE_N"/>
    <property type="match status" value="1"/>
</dbReference>
<dbReference type="Pfam" id="PF13378">
    <property type="entry name" value="MR_MLE_C"/>
    <property type="match status" value="1"/>
</dbReference>
<dbReference type="PANTHER" id="PTHR48080">
    <property type="entry name" value="D-GALACTONATE DEHYDRATASE-RELATED"/>
    <property type="match status" value="1"/>
</dbReference>
<dbReference type="CDD" id="cd03316">
    <property type="entry name" value="MR_like"/>
    <property type="match status" value="1"/>
</dbReference>
<dbReference type="Gene3D" id="3.20.20.120">
    <property type="entry name" value="Enolase-like C-terminal domain"/>
    <property type="match status" value="1"/>
</dbReference>
<dbReference type="InterPro" id="IPR013341">
    <property type="entry name" value="Mandelate_racemase_N_dom"/>
</dbReference>
<feature type="domain" description="Mandelate racemase/muconate lactonizing enzyme C-terminal" evidence="2">
    <location>
        <begin position="126"/>
        <end position="232"/>
    </location>
</feature>
<dbReference type="Gene3D" id="3.30.390.10">
    <property type="entry name" value="Enolase-like, N-terminal domain"/>
    <property type="match status" value="1"/>
</dbReference>
<dbReference type="Proteomes" id="UP001302429">
    <property type="component" value="Chromosome"/>
</dbReference>
<sequence length="380" mass="42492">MRATRIEKVESFVVGHWHIVCVTGENGVKGFGEGTYYTHPLAASQIVEELAPNYEGQPSFCAERVFSRILKLHCFRDMASMGAMSAIDQAIWDLNARTLDMPVWELLGGRVRDRVRAILLIEAQSAEEMVSKSKAAAEEGFTAIKLKPFVQDWATKPRAKMLEDVVRAVHAVRAEIGTDIDIAIEIHRNLLPCDIAEFSRRVASISPYFIEDPVLPYSVDANRYVASHIEAPVALAERNMSIWEFREYSDSHDIAILRPDIGMCGGFTQGRKIAAIAESRHQRIVPHNFTSPVLTAAHIQMAAATPNWDVQGYVREDRQPWLDMVEQVNRIEDGYLVIPDTPGLGIAVNEEFVRAGDYKPFGNQFQHRGPLASDGGVKHQ</sequence>
<evidence type="ECO:0000313" key="4">
    <source>
        <dbReference type="Proteomes" id="UP001302429"/>
    </source>
</evidence>
<dbReference type="AlphaFoldDB" id="A0AA97F6X1"/>
<dbReference type="InterPro" id="IPR029017">
    <property type="entry name" value="Enolase-like_N"/>
</dbReference>
<proteinExistence type="predicted"/>
<dbReference type="PANTHER" id="PTHR48080:SF2">
    <property type="entry name" value="D-GALACTONATE DEHYDRATASE"/>
    <property type="match status" value="1"/>
</dbReference>
<dbReference type="EMBL" id="CP136594">
    <property type="protein sequence ID" value="WOE75489.1"/>
    <property type="molecule type" value="Genomic_DNA"/>
</dbReference>
<gene>
    <name evidence="3" type="ORF">RB602_01890</name>
</gene>
<dbReference type="KEGG" id="acoa:RB602_01890"/>
<accession>A0AA97F6X1</accession>
<dbReference type="GO" id="GO:0016829">
    <property type="term" value="F:lyase activity"/>
    <property type="evidence" value="ECO:0007669"/>
    <property type="project" value="UniProtKB-KW"/>
</dbReference>
<evidence type="ECO:0000256" key="1">
    <source>
        <dbReference type="ARBA" id="ARBA00023239"/>
    </source>
</evidence>
<evidence type="ECO:0000313" key="3">
    <source>
        <dbReference type="EMBL" id="WOE75489.1"/>
    </source>
</evidence>
<dbReference type="InterPro" id="IPR034593">
    <property type="entry name" value="DgoD-like"/>
</dbReference>
<dbReference type="SMART" id="SM00922">
    <property type="entry name" value="MR_MLE"/>
    <property type="match status" value="1"/>
</dbReference>
<name>A0AA97F6X1_9SPHN</name>
<reference evidence="3 4" key="1">
    <citation type="submission" date="2023-10" db="EMBL/GenBank/DDBJ databases">
        <title>Complete genome sequence of a Sphingomonadaceae bacterium.</title>
        <authorList>
            <person name="Yan C."/>
        </authorList>
    </citation>
    <scope>NUCLEOTIDE SEQUENCE [LARGE SCALE GENOMIC DNA]</scope>
    <source>
        <strain evidence="3 4">SCSIO 66989</strain>
    </source>
</reference>
<dbReference type="RefSeq" id="WP_317082444.1">
    <property type="nucleotide sequence ID" value="NZ_CP136594.1"/>
</dbReference>
<dbReference type="SFLD" id="SFLDG00179">
    <property type="entry name" value="mandelate_racemase"/>
    <property type="match status" value="1"/>
</dbReference>
<dbReference type="SUPFAM" id="SSF51604">
    <property type="entry name" value="Enolase C-terminal domain-like"/>
    <property type="match status" value="1"/>
</dbReference>
<dbReference type="InterPro" id="IPR036849">
    <property type="entry name" value="Enolase-like_C_sf"/>
</dbReference>